<evidence type="ECO:0000313" key="2">
    <source>
        <dbReference type="EMBL" id="JAD56352.1"/>
    </source>
</evidence>
<feature type="transmembrane region" description="Helical" evidence="1">
    <location>
        <begin position="6"/>
        <end position="26"/>
    </location>
</feature>
<keyword evidence="1" id="KW-0812">Transmembrane</keyword>
<reference evidence="2" key="1">
    <citation type="submission" date="2014-09" db="EMBL/GenBank/DDBJ databases">
        <authorList>
            <person name="Magalhaes I.L.F."/>
            <person name="Oliveira U."/>
            <person name="Santos F.R."/>
            <person name="Vidigal T.H.D.A."/>
            <person name="Brescovit A.D."/>
            <person name="Santos A.J."/>
        </authorList>
    </citation>
    <scope>NUCLEOTIDE SEQUENCE</scope>
    <source>
        <tissue evidence="2">Shoot tissue taken approximately 20 cm above the soil surface</tissue>
    </source>
</reference>
<accession>A0A0A9BAL4</accession>
<dbReference type="AlphaFoldDB" id="A0A0A9BAL4"/>
<organism evidence="2">
    <name type="scientific">Arundo donax</name>
    <name type="common">Giant reed</name>
    <name type="synonym">Donax arundinaceus</name>
    <dbReference type="NCBI Taxonomy" id="35708"/>
    <lineage>
        <taxon>Eukaryota</taxon>
        <taxon>Viridiplantae</taxon>
        <taxon>Streptophyta</taxon>
        <taxon>Embryophyta</taxon>
        <taxon>Tracheophyta</taxon>
        <taxon>Spermatophyta</taxon>
        <taxon>Magnoliopsida</taxon>
        <taxon>Liliopsida</taxon>
        <taxon>Poales</taxon>
        <taxon>Poaceae</taxon>
        <taxon>PACMAD clade</taxon>
        <taxon>Arundinoideae</taxon>
        <taxon>Arundineae</taxon>
        <taxon>Arundo</taxon>
    </lineage>
</organism>
<sequence length="46" mass="5678">MVGMLVVFWVTDLSALRFMLCLCFLLHRRYKITWYTVVERLRRRGK</sequence>
<protein>
    <submittedName>
        <fullName evidence="2">Uncharacterized protein</fullName>
    </submittedName>
</protein>
<keyword evidence="1" id="KW-1133">Transmembrane helix</keyword>
<name>A0A0A9BAL4_ARUDO</name>
<proteinExistence type="predicted"/>
<dbReference type="EMBL" id="GBRH01241543">
    <property type="protein sequence ID" value="JAD56352.1"/>
    <property type="molecule type" value="Transcribed_RNA"/>
</dbReference>
<evidence type="ECO:0000256" key="1">
    <source>
        <dbReference type="SAM" id="Phobius"/>
    </source>
</evidence>
<keyword evidence="1" id="KW-0472">Membrane</keyword>
<reference evidence="2" key="2">
    <citation type="journal article" date="2015" name="Data Brief">
        <title>Shoot transcriptome of the giant reed, Arundo donax.</title>
        <authorList>
            <person name="Barrero R.A."/>
            <person name="Guerrero F.D."/>
            <person name="Moolhuijzen P."/>
            <person name="Goolsby J.A."/>
            <person name="Tidwell J."/>
            <person name="Bellgard S.E."/>
            <person name="Bellgard M.I."/>
        </authorList>
    </citation>
    <scope>NUCLEOTIDE SEQUENCE</scope>
    <source>
        <tissue evidence="2">Shoot tissue taken approximately 20 cm above the soil surface</tissue>
    </source>
</reference>